<keyword evidence="2" id="KW-1185">Reference proteome</keyword>
<dbReference type="Proteomes" id="UP000611629">
    <property type="component" value="Unassembled WGS sequence"/>
</dbReference>
<proteinExistence type="predicted"/>
<protein>
    <submittedName>
        <fullName evidence="1">Uncharacterized protein</fullName>
    </submittedName>
</protein>
<evidence type="ECO:0000313" key="2">
    <source>
        <dbReference type="Proteomes" id="UP000611629"/>
    </source>
</evidence>
<gene>
    <name evidence="1" type="ORF">HZF24_18580</name>
</gene>
<organism evidence="1 2">
    <name type="scientific">Sedimentibacter hydroxybenzoicus DSM 7310</name>
    <dbReference type="NCBI Taxonomy" id="1123245"/>
    <lineage>
        <taxon>Bacteria</taxon>
        <taxon>Bacillati</taxon>
        <taxon>Bacillota</taxon>
        <taxon>Tissierellia</taxon>
        <taxon>Sedimentibacter</taxon>
    </lineage>
</organism>
<evidence type="ECO:0000313" key="1">
    <source>
        <dbReference type="EMBL" id="NYB76155.1"/>
    </source>
</evidence>
<dbReference type="RefSeq" id="WP_179239874.1">
    <property type="nucleotide sequence ID" value="NZ_JACBNQ010000052.1"/>
</dbReference>
<name>A0A974BMI6_SEDHY</name>
<dbReference type="EMBL" id="JACBNQ010000052">
    <property type="protein sequence ID" value="NYB76155.1"/>
    <property type="molecule type" value="Genomic_DNA"/>
</dbReference>
<sequence length="130" mass="14182">MRANSGKIIFEENNLQRLDSQGNFTFEFGTSLSSDNFKITETSTKISVNSELIGAGGSDRTEYSITLYKKVGILCVSQGTAKFDVGASQNATWSNLTKDGTYYIYMSTPKVASSGKYIKGTGKISNFELL</sequence>
<dbReference type="AlphaFoldDB" id="A0A974BMI6"/>
<reference evidence="1" key="1">
    <citation type="submission" date="2020-07" db="EMBL/GenBank/DDBJ databases">
        <title>Genomic analysis of a strain of Sedimentibacter Hydroxybenzoicus DSM7310.</title>
        <authorList>
            <person name="Ma S."/>
        </authorList>
    </citation>
    <scope>NUCLEOTIDE SEQUENCE</scope>
    <source>
        <strain evidence="1">DSM 7310</strain>
    </source>
</reference>
<comment type="caution">
    <text evidence="1">The sequence shown here is derived from an EMBL/GenBank/DDBJ whole genome shotgun (WGS) entry which is preliminary data.</text>
</comment>
<accession>A0A974BMI6</accession>